<dbReference type="HOGENOM" id="CLU_2454860_0_0_1"/>
<protein>
    <submittedName>
        <fullName evidence="2 3">Uncharacterized protein</fullName>
    </submittedName>
</protein>
<dbReference type="AlphaFoldDB" id="J3P097"/>
<reference evidence="2" key="3">
    <citation type="submission" date="2010-09" db="EMBL/GenBank/DDBJ databases">
        <title>Annotation of Gaeumannomyces graminis var. tritici R3-111a-1.</title>
        <authorList>
            <consortium name="The Broad Institute Genome Sequencing Platform"/>
            <person name="Ma L.-J."/>
            <person name="Dead R."/>
            <person name="Young S.K."/>
            <person name="Zeng Q."/>
            <person name="Gargeya S."/>
            <person name="Fitzgerald M."/>
            <person name="Haas B."/>
            <person name="Abouelleil A."/>
            <person name="Alvarado L."/>
            <person name="Arachchi H.M."/>
            <person name="Berlin A."/>
            <person name="Brown A."/>
            <person name="Chapman S.B."/>
            <person name="Chen Z."/>
            <person name="Dunbar C."/>
            <person name="Freedman E."/>
            <person name="Gearin G."/>
            <person name="Gellesch M."/>
            <person name="Goldberg J."/>
            <person name="Griggs A."/>
            <person name="Gujja S."/>
            <person name="Heiman D."/>
            <person name="Howarth C."/>
            <person name="Larson L."/>
            <person name="Lui A."/>
            <person name="MacDonald P.J.P."/>
            <person name="Mehta T."/>
            <person name="Montmayeur A."/>
            <person name="Murphy C."/>
            <person name="Neiman D."/>
            <person name="Pearson M."/>
            <person name="Priest M."/>
            <person name="Roberts A."/>
            <person name="Saif S."/>
            <person name="Shea T."/>
            <person name="Shenoy N."/>
            <person name="Sisk P."/>
            <person name="Stolte C."/>
            <person name="Sykes S."/>
            <person name="Yandava C."/>
            <person name="Wortman J."/>
            <person name="Nusbaum C."/>
            <person name="Birren B."/>
        </authorList>
    </citation>
    <scope>NUCLEOTIDE SEQUENCE</scope>
    <source>
        <strain evidence="2">R3-111a-1</strain>
    </source>
</reference>
<dbReference type="VEuPathDB" id="FungiDB:GGTG_06944"/>
<dbReference type="EMBL" id="GL385397">
    <property type="protein sequence ID" value="EJT77030.1"/>
    <property type="molecule type" value="Genomic_DNA"/>
</dbReference>
<organism evidence="2">
    <name type="scientific">Gaeumannomyces tritici (strain R3-111a-1)</name>
    <name type="common">Wheat and barley take-all root rot fungus</name>
    <name type="synonym">Gaeumannomyces graminis var. tritici</name>
    <dbReference type="NCBI Taxonomy" id="644352"/>
    <lineage>
        <taxon>Eukaryota</taxon>
        <taxon>Fungi</taxon>
        <taxon>Dikarya</taxon>
        <taxon>Ascomycota</taxon>
        <taxon>Pezizomycotina</taxon>
        <taxon>Sordariomycetes</taxon>
        <taxon>Sordariomycetidae</taxon>
        <taxon>Magnaporthales</taxon>
        <taxon>Magnaporthaceae</taxon>
        <taxon>Gaeumannomyces</taxon>
    </lineage>
</organism>
<proteinExistence type="predicted"/>
<gene>
    <name evidence="3" type="primary">20347402</name>
    <name evidence="2" type="ORF">GGTG_06944</name>
</gene>
<dbReference type="RefSeq" id="XP_009223030.1">
    <property type="nucleotide sequence ID" value="XM_009224766.1"/>
</dbReference>
<sequence>MSAMELGGGWYWCLMTVQVVGSDASYNAPSQPGPVFVSTSSEEEMSAGGGAAYLVPTWHLTSCTNLPTAAGSTGNRAEDLGFGSTVPST</sequence>
<evidence type="ECO:0000313" key="4">
    <source>
        <dbReference type="Proteomes" id="UP000006039"/>
    </source>
</evidence>
<reference evidence="2" key="2">
    <citation type="submission" date="2010-07" db="EMBL/GenBank/DDBJ databases">
        <authorList>
            <consortium name="The Broad Institute Genome Sequencing Platform"/>
            <consortium name="Broad Institute Genome Sequencing Center for Infectious Disease"/>
            <person name="Ma L.-J."/>
            <person name="Dead R."/>
            <person name="Young S."/>
            <person name="Zeng Q."/>
            <person name="Koehrsen M."/>
            <person name="Alvarado L."/>
            <person name="Berlin A."/>
            <person name="Chapman S.B."/>
            <person name="Chen Z."/>
            <person name="Freedman E."/>
            <person name="Gellesch M."/>
            <person name="Goldberg J."/>
            <person name="Griggs A."/>
            <person name="Gujja S."/>
            <person name="Heilman E.R."/>
            <person name="Heiman D."/>
            <person name="Hepburn T."/>
            <person name="Howarth C."/>
            <person name="Jen D."/>
            <person name="Larson L."/>
            <person name="Mehta T."/>
            <person name="Neiman D."/>
            <person name="Pearson M."/>
            <person name="Roberts A."/>
            <person name="Saif S."/>
            <person name="Shea T."/>
            <person name="Shenoy N."/>
            <person name="Sisk P."/>
            <person name="Stolte C."/>
            <person name="Sykes S."/>
            <person name="Walk T."/>
            <person name="White J."/>
            <person name="Yandava C."/>
            <person name="Haas B."/>
            <person name="Nusbaum C."/>
            <person name="Birren B."/>
        </authorList>
    </citation>
    <scope>NUCLEOTIDE SEQUENCE</scope>
    <source>
        <strain evidence="2">R3-111a-1</strain>
    </source>
</reference>
<name>J3P097_GAET3</name>
<evidence type="ECO:0000313" key="2">
    <source>
        <dbReference type="EMBL" id="EJT77030.1"/>
    </source>
</evidence>
<feature type="region of interest" description="Disordered" evidence="1">
    <location>
        <begin position="69"/>
        <end position="89"/>
    </location>
</feature>
<dbReference type="GeneID" id="20347402"/>
<dbReference type="EnsemblFungi" id="EJT77030">
    <property type="protein sequence ID" value="EJT77030"/>
    <property type="gene ID" value="GGTG_06944"/>
</dbReference>
<accession>J3P097</accession>
<keyword evidence="4" id="KW-1185">Reference proteome</keyword>
<evidence type="ECO:0000256" key="1">
    <source>
        <dbReference type="SAM" id="MobiDB-lite"/>
    </source>
</evidence>
<dbReference type="Proteomes" id="UP000006039">
    <property type="component" value="Unassembled WGS sequence"/>
</dbReference>
<evidence type="ECO:0000313" key="3">
    <source>
        <dbReference type="EnsemblFungi" id="EJT77030"/>
    </source>
</evidence>
<reference evidence="4" key="1">
    <citation type="submission" date="2010-07" db="EMBL/GenBank/DDBJ databases">
        <title>The genome sequence of Gaeumannomyces graminis var. tritici strain R3-111a-1.</title>
        <authorList>
            <consortium name="The Broad Institute Genome Sequencing Platform"/>
            <person name="Ma L.-J."/>
            <person name="Dead R."/>
            <person name="Young S."/>
            <person name="Zeng Q."/>
            <person name="Koehrsen M."/>
            <person name="Alvarado L."/>
            <person name="Berlin A."/>
            <person name="Chapman S.B."/>
            <person name="Chen Z."/>
            <person name="Freedman E."/>
            <person name="Gellesch M."/>
            <person name="Goldberg J."/>
            <person name="Griggs A."/>
            <person name="Gujja S."/>
            <person name="Heilman E.R."/>
            <person name="Heiman D."/>
            <person name="Hepburn T."/>
            <person name="Howarth C."/>
            <person name="Jen D."/>
            <person name="Larson L."/>
            <person name="Mehta T."/>
            <person name="Neiman D."/>
            <person name="Pearson M."/>
            <person name="Roberts A."/>
            <person name="Saif S."/>
            <person name="Shea T."/>
            <person name="Shenoy N."/>
            <person name="Sisk P."/>
            <person name="Stolte C."/>
            <person name="Sykes S."/>
            <person name="Walk T."/>
            <person name="White J."/>
            <person name="Yandava C."/>
            <person name="Haas B."/>
            <person name="Nusbaum C."/>
            <person name="Birren B."/>
        </authorList>
    </citation>
    <scope>NUCLEOTIDE SEQUENCE [LARGE SCALE GENOMIC DNA]</scope>
    <source>
        <strain evidence="4">R3-111a-1</strain>
    </source>
</reference>
<reference evidence="3" key="5">
    <citation type="submission" date="2018-04" db="UniProtKB">
        <authorList>
            <consortium name="EnsemblFungi"/>
        </authorList>
    </citation>
    <scope>IDENTIFICATION</scope>
    <source>
        <strain evidence="3">R3-111a-1</strain>
    </source>
</reference>
<reference evidence="3" key="4">
    <citation type="journal article" date="2015" name="G3 (Bethesda)">
        <title>Genome sequences of three phytopathogenic species of the Magnaporthaceae family of fungi.</title>
        <authorList>
            <person name="Okagaki L.H."/>
            <person name="Nunes C.C."/>
            <person name="Sailsbery J."/>
            <person name="Clay B."/>
            <person name="Brown D."/>
            <person name="John T."/>
            <person name="Oh Y."/>
            <person name="Young N."/>
            <person name="Fitzgerald M."/>
            <person name="Haas B.J."/>
            <person name="Zeng Q."/>
            <person name="Young S."/>
            <person name="Adiconis X."/>
            <person name="Fan L."/>
            <person name="Levin J.Z."/>
            <person name="Mitchell T.K."/>
            <person name="Okubara P.A."/>
            <person name="Farman M.L."/>
            <person name="Kohn L.M."/>
            <person name="Birren B."/>
            <person name="Ma L.-J."/>
            <person name="Dean R.A."/>
        </authorList>
    </citation>
    <scope>NUCLEOTIDE SEQUENCE</scope>
    <source>
        <strain evidence="3">R3-111a-1</strain>
    </source>
</reference>